<accession>A0ABP0H7H3</accession>
<evidence type="ECO:0000313" key="1">
    <source>
        <dbReference type="EMBL" id="CAK8985743.1"/>
    </source>
</evidence>
<proteinExistence type="predicted"/>
<sequence>MVIALRDWAMTSVWAIWNSAVQDRLQGSKNRQSQRLPRLLEKFIFFDSLGSLALSMSRLLGSCRKALKQLVEGEIPHVQPLLQNCFLQFLQIQDSAAFRRAKLIQRVMRMRASTEKQQILHVLSDWSQRALLTRQRKSFLSNEFDLVKEEVQQSWPKAAVGRIWNRLVPNILRYVSQLKELTAKVEKDD</sequence>
<comment type="caution">
    <text evidence="1">The sequence shown here is derived from an EMBL/GenBank/DDBJ whole genome shotgun (WGS) entry which is preliminary data.</text>
</comment>
<reference evidence="1 2" key="1">
    <citation type="submission" date="2024-02" db="EMBL/GenBank/DDBJ databases">
        <authorList>
            <person name="Chen Y."/>
            <person name="Shah S."/>
            <person name="Dougan E. K."/>
            <person name="Thang M."/>
            <person name="Chan C."/>
        </authorList>
    </citation>
    <scope>NUCLEOTIDE SEQUENCE [LARGE SCALE GENOMIC DNA]</scope>
</reference>
<evidence type="ECO:0000313" key="2">
    <source>
        <dbReference type="Proteomes" id="UP001642464"/>
    </source>
</evidence>
<gene>
    <name evidence="1" type="ORF">SCF082_LOCUS267</name>
</gene>
<keyword evidence="2" id="KW-1185">Reference proteome</keyword>
<dbReference type="Proteomes" id="UP001642464">
    <property type="component" value="Unassembled WGS sequence"/>
</dbReference>
<protein>
    <submittedName>
        <fullName evidence="1">Uncharacterized protein</fullName>
    </submittedName>
</protein>
<name>A0ABP0H7H3_9DINO</name>
<organism evidence="1 2">
    <name type="scientific">Durusdinium trenchii</name>
    <dbReference type="NCBI Taxonomy" id="1381693"/>
    <lineage>
        <taxon>Eukaryota</taxon>
        <taxon>Sar</taxon>
        <taxon>Alveolata</taxon>
        <taxon>Dinophyceae</taxon>
        <taxon>Suessiales</taxon>
        <taxon>Symbiodiniaceae</taxon>
        <taxon>Durusdinium</taxon>
    </lineage>
</organism>
<dbReference type="EMBL" id="CAXAMM010000060">
    <property type="protein sequence ID" value="CAK8985743.1"/>
    <property type="molecule type" value="Genomic_DNA"/>
</dbReference>
<feature type="non-terminal residue" evidence="1">
    <location>
        <position position="189"/>
    </location>
</feature>